<evidence type="ECO:0000256" key="4">
    <source>
        <dbReference type="ARBA" id="ARBA00022989"/>
    </source>
</evidence>
<dbReference type="Proteomes" id="UP000654918">
    <property type="component" value="Unassembled WGS sequence"/>
</dbReference>
<dbReference type="Pfam" id="PF11712">
    <property type="entry name" value="Vma12"/>
    <property type="match status" value="1"/>
</dbReference>
<evidence type="ECO:0000256" key="5">
    <source>
        <dbReference type="ARBA" id="ARBA00023136"/>
    </source>
</evidence>
<evidence type="ECO:0000256" key="1">
    <source>
        <dbReference type="ARBA" id="ARBA00004477"/>
    </source>
</evidence>
<evidence type="ECO:0000256" key="7">
    <source>
        <dbReference type="SAM" id="Phobius"/>
    </source>
</evidence>
<keyword evidence="9" id="KW-1185">Reference proteome</keyword>
<keyword evidence="5 7" id="KW-0472">Membrane</keyword>
<comment type="subcellular location">
    <subcellularLocation>
        <location evidence="1">Endoplasmic reticulum membrane</location>
        <topology evidence="1">Multi-pass membrane protein</topology>
    </subcellularLocation>
</comment>
<name>A0A8H6N418_9PEZI</name>
<dbReference type="PANTHER" id="PTHR31394">
    <property type="entry name" value="TRANSMEMBRANE PROTEIN 199"/>
    <property type="match status" value="1"/>
</dbReference>
<feature type="compositionally biased region" description="Low complexity" evidence="6">
    <location>
        <begin position="37"/>
        <end position="47"/>
    </location>
</feature>
<reference evidence="8" key="1">
    <citation type="journal article" date="2020" name="Phytopathology">
        <title>Genome Sequence Resources of Colletotrichum truncatum, C. plurivorum, C. musicola, and C. sojae: Four Species Pathogenic to Soybean (Glycine max).</title>
        <authorList>
            <person name="Rogerio F."/>
            <person name="Boufleur T.R."/>
            <person name="Ciampi-Guillardi M."/>
            <person name="Sukno S.A."/>
            <person name="Thon M.R."/>
            <person name="Massola Junior N.S."/>
            <person name="Baroncelli R."/>
        </authorList>
    </citation>
    <scope>NUCLEOTIDE SEQUENCE</scope>
    <source>
        <strain evidence="8">LFN00145</strain>
    </source>
</reference>
<accession>A0A8H6N418</accession>
<proteinExistence type="predicted"/>
<dbReference type="GO" id="GO:0070072">
    <property type="term" value="P:vacuolar proton-transporting V-type ATPase complex assembly"/>
    <property type="evidence" value="ECO:0007669"/>
    <property type="project" value="InterPro"/>
</dbReference>
<keyword evidence="3" id="KW-0256">Endoplasmic reticulum</keyword>
<feature type="compositionally biased region" description="Basic and acidic residues" evidence="6">
    <location>
        <begin position="23"/>
        <end position="36"/>
    </location>
</feature>
<evidence type="ECO:0000256" key="6">
    <source>
        <dbReference type="SAM" id="MobiDB-lite"/>
    </source>
</evidence>
<comment type="caution">
    <text evidence="8">The sequence shown here is derived from an EMBL/GenBank/DDBJ whole genome shotgun (WGS) entry which is preliminary data.</text>
</comment>
<protein>
    <submittedName>
        <fullName evidence="8">Vacuolar h+-atpase assembly protein</fullName>
    </submittedName>
</protein>
<dbReference type="PANTHER" id="PTHR31394:SF1">
    <property type="entry name" value="TRANSMEMBRANE PROTEIN 199"/>
    <property type="match status" value="1"/>
</dbReference>
<organism evidence="8 9">
    <name type="scientific">Colletotrichum plurivorum</name>
    <dbReference type="NCBI Taxonomy" id="2175906"/>
    <lineage>
        <taxon>Eukaryota</taxon>
        <taxon>Fungi</taxon>
        <taxon>Dikarya</taxon>
        <taxon>Ascomycota</taxon>
        <taxon>Pezizomycotina</taxon>
        <taxon>Sordariomycetes</taxon>
        <taxon>Hypocreomycetidae</taxon>
        <taxon>Glomerellales</taxon>
        <taxon>Glomerellaceae</taxon>
        <taxon>Colletotrichum</taxon>
        <taxon>Colletotrichum orchidearum species complex</taxon>
    </lineage>
</organism>
<feature type="transmembrane region" description="Helical" evidence="7">
    <location>
        <begin position="203"/>
        <end position="226"/>
    </location>
</feature>
<dbReference type="AlphaFoldDB" id="A0A8H6N418"/>
<gene>
    <name evidence="8" type="ORF">CPLU01_13218</name>
</gene>
<dbReference type="GO" id="GO:0005789">
    <property type="term" value="C:endoplasmic reticulum membrane"/>
    <property type="evidence" value="ECO:0007669"/>
    <property type="project" value="UniProtKB-SubCell"/>
</dbReference>
<dbReference type="EMBL" id="WIGO01000296">
    <property type="protein sequence ID" value="KAF6818823.1"/>
    <property type="molecule type" value="Genomic_DNA"/>
</dbReference>
<evidence type="ECO:0000256" key="2">
    <source>
        <dbReference type="ARBA" id="ARBA00022692"/>
    </source>
</evidence>
<dbReference type="InterPro" id="IPR021013">
    <property type="entry name" value="ATPase_Vma12"/>
</dbReference>
<keyword evidence="2 7" id="KW-0812">Transmembrane</keyword>
<sequence length="284" mass="31404">MVRLTMTVSIVEGLQKLAEATSAEDKEKMTKSKESTAESPSGASSEPSLDDPAVGKPISHGQILELWRKLQRNGVAGFPLEGLLQSAQVYNPPPPPKPEPSEEYKALMARLRRDEEEKSYQRMLKQPSRLEAFAQQFPNASAQAAVFAEVNRPIRESDNGDDVATYDDVQKQLMVILNFLLSVIGVGATIWIAARWWSLTARIFLTMGGAIVVLIAEVAVYSGYVWRLTESKKSHKEPPEVREVVQTWMVGQDEELAARQAAVLLDPKTEDTGAGIRQRVGRTS</sequence>
<evidence type="ECO:0000256" key="3">
    <source>
        <dbReference type="ARBA" id="ARBA00022824"/>
    </source>
</evidence>
<evidence type="ECO:0000313" key="9">
    <source>
        <dbReference type="Proteomes" id="UP000654918"/>
    </source>
</evidence>
<feature type="transmembrane region" description="Helical" evidence="7">
    <location>
        <begin position="175"/>
        <end position="197"/>
    </location>
</feature>
<feature type="region of interest" description="Disordered" evidence="6">
    <location>
        <begin position="17"/>
        <end position="57"/>
    </location>
</feature>
<evidence type="ECO:0000313" key="8">
    <source>
        <dbReference type="EMBL" id="KAF6818823.1"/>
    </source>
</evidence>
<keyword evidence="4 7" id="KW-1133">Transmembrane helix</keyword>